<name>A0ACB7PS82_9PEZI</name>
<sequence length="504" mass="56030">MLQFSQAPTSRRTITEPSTSLACSWSSQPATSFHGQQIGHSRPSDQSQLAKMPSATRPEPPREVWTSEKGSMARETATTRWPKIVQNMVDDLEESFGQSDNKEHIEEGRRIQATLRIIKGEIMQDNQLHPLSSDGCPDIQTYNAQLESFSNITWHNCPWLFAECYLYRCVQTLFARSQFWRDYDIFARQKLSAFIASHTAVQELSERYVSLTEATGALTTAKATNDTEAERLLFSEMTEVALWGNATDLSLLSALTSSSLDDLRSLQGSAAIREGQARIVSNDVPAAWDYLRSHRGAPQRRVDVVLDNAGFELLTDLVYALYLLDAGLASAVRLHVKAMPWFVSDVTPRDMDVLLSALADPAVFPGAGNPSVQELVKRLRACCESGLVSVAEHAFWTTGFDFQALPEVAPELHRDLLDSALVVFKGDLNYRKLVQDANWPHTTSFKDAIGPLRGGLKILALRTNKADVCVGLTKEMMDRVEEEAPGKAWVRNGRYAVISFSDGI</sequence>
<keyword evidence="2" id="KW-1185">Reference proteome</keyword>
<evidence type="ECO:0000313" key="1">
    <source>
        <dbReference type="EMBL" id="KAH6651415.1"/>
    </source>
</evidence>
<evidence type="ECO:0000313" key="2">
    <source>
        <dbReference type="Proteomes" id="UP000724584"/>
    </source>
</evidence>
<gene>
    <name evidence="1" type="ORF">F5144DRAFT_559319</name>
</gene>
<organism evidence="1 2">
    <name type="scientific">Chaetomium tenue</name>
    <dbReference type="NCBI Taxonomy" id="1854479"/>
    <lineage>
        <taxon>Eukaryota</taxon>
        <taxon>Fungi</taxon>
        <taxon>Dikarya</taxon>
        <taxon>Ascomycota</taxon>
        <taxon>Pezizomycotina</taxon>
        <taxon>Sordariomycetes</taxon>
        <taxon>Sordariomycetidae</taxon>
        <taxon>Sordariales</taxon>
        <taxon>Chaetomiaceae</taxon>
        <taxon>Chaetomium</taxon>
    </lineage>
</organism>
<dbReference type="EMBL" id="JAGIZQ010000001">
    <property type="protein sequence ID" value="KAH6651415.1"/>
    <property type="molecule type" value="Genomic_DNA"/>
</dbReference>
<reference evidence="1 2" key="1">
    <citation type="journal article" date="2021" name="Nat. Commun.">
        <title>Genetic determinants of endophytism in the Arabidopsis root mycobiome.</title>
        <authorList>
            <person name="Mesny F."/>
            <person name="Miyauchi S."/>
            <person name="Thiergart T."/>
            <person name="Pickel B."/>
            <person name="Atanasova L."/>
            <person name="Karlsson M."/>
            <person name="Huettel B."/>
            <person name="Barry K.W."/>
            <person name="Haridas S."/>
            <person name="Chen C."/>
            <person name="Bauer D."/>
            <person name="Andreopoulos W."/>
            <person name="Pangilinan J."/>
            <person name="LaButti K."/>
            <person name="Riley R."/>
            <person name="Lipzen A."/>
            <person name="Clum A."/>
            <person name="Drula E."/>
            <person name="Henrissat B."/>
            <person name="Kohler A."/>
            <person name="Grigoriev I.V."/>
            <person name="Martin F.M."/>
            <person name="Hacquard S."/>
        </authorList>
    </citation>
    <scope>NUCLEOTIDE SEQUENCE [LARGE SCALE GENOMIC DNA]</scope>
    <source>
        <strain evidence="1 2">MPI-SDFR-AT-0079</strain>
    </source>
</reference>
<dbReference type="Proteomes" id="UP000724584">
    <property type="component" value="Unassembled WGS sequence"/>
</dbReference>
<proteinExistence type="predicted"/>
<accession>A0ACB7PS82</accession>
<comment type="caution">
    <text evidence="1">The sequence shown here is derived from an EMBL/GenBank/DDBJ whole genome shotgun (WGS) entry which is preliminary data.</text>
</comment>
<protein>
    <submittedName>
        <fullName evidence="1">Uncharacterized protein</fullName>
    </submittedName>
</protein>